<comment type="subcellular location">
    <subcellularLocation>
        <location evidence="1">Nucleus</location>
    </subcellularLocation>
</comment>
<evidence type="ECO:0000256" key="2">
    <source>
        <dbReference type="ARBA" id="ARBA00022969"/>
    </source>
</evidence>
<keyword evidence="9" id="KW-1185">Reference proteome</keyword>
<dbReference type="AlphaFoldDB" id="A0A427XVV6"/>
<dbReference type="PANTHER" id="PTHR33572">
    <property type="entry name" value="SPORE DEVELOPMENT REGULATOR VOSA"/>
    <property type="match status" value="1"/>
</dbReference>
<keyword evidence="4" id="KW-0804">Transcription</keyword>
<organism evidence="8 9">
    <name type="scientific">Saitozyma podzolica</name>
    <dbReference type="NCBI Taxonomy" id="1890683"/>
    <lineage>
        <taxon>Eukaryota</taxon>
        <taxon>Fungi</taxon>
        <taxon>Dikarya</taxon>
        <taxon>Basidiomycota</taxon>
        <taxon>Agaricomycotina</taxon>
        <taxon>Tremellomycetes</taxon>
        <taxon>Tremellales</taxon>
        <taxon>Trimorphomycetaceae</taxon>
        <taxon>Saitozyma</taxon>
    </lineage>
</organism>
<dbReference type="OrthoDB" id="5599552at2759"/>
<dbReference type="Proteomes" id="UP000279259">
    <property type="component" value="Unassembled WGS sequence"/>
</dbReference>
<evidence type="ECO:0000256" key="3">
    <source>
        <dbReference type="ARBA" id="ARBA00023015"/>
    </source>
</evidence>
<feature type="compositionally biased region" description="Low complexity" evidence="6">
    <location>
        <begin position="225"/>
        <end position="236"/>
    </location>
</feature>
<evidence type="ECO:0000313" key="9">
    <source>
        <dbReference type="Proteomes" id="UP000279259"/>
    </source>
</evidence>
<dbReference type="STRING" id="1890683.A0A427XVV6"/>
<feature type="domain" description="Velvet" evidence="7">
    <location>
        <begin position="16"/>
        <end position="199"/>
    </location>
</feature>
<dbReference type="InterPro" id="IPR021740">
    <property type="entry name" value="Velvet"/>
</dbReference>
<feature type="region of interest" description="Disordered" evidence="6">
    <location>
        <begin position="204"/>
        <end position="236"/>
    </location>
</feature>
<dbReference type="Pfam" id="PF11754">
    <property type="entry name" value="Velvet"/>
    <property type="match status" value="2"/>
</dbReference>
<gene>
    <name evidence="8" type="ORF">EHS25_005738</name>
</gene>
<dbReference type="GO" id="GO:0030435">
    <property type="term" value="P:sporulation resulting in formation of a cellular spore"/>
    <property type="evidence" value="ECO:0007669"/>
    <property type="project" value="UniProtKB-KW"/>
</dbReference>
<dbReference type="Gene3D" id="2.60.40.3960">
    <property type="entry name" value="Velvet domain"/>
    <property type="match status" value="1"/>
</dbReference>
<dbReference type="PROSITE" id="PS51821">
    <property type="entry name" value="VELVET"/>
    <property type="match status" value="1"/>
</dbReference>
<reference evidence="8 9" key="1">
    <citation type="submission" date="2018-11" db="EMBL/GenBank/DDBJ databases">
        <title>Genome sequence of Saitozyma podzolica DSM 27192.</title>
        <authorList>
            <person name="Aliyu H."/>
            <person name="Gorte O."/>
            <person name="Ochsenreither K."/>
        </authorList>
    </citation>
    <scope>NUCLEOTIDE SEQUENCE [LARGE SCALE GENOMIC DNA]</scope>
    <source>
        <strain evidence="8 9">DSM 27192</strain>
    </source>
</reference>
<accession>A0A427XVV6</accession>
<proteinExistence type="predicted"/>
<protein>
    <recommendedName>
        <fullName evidence="7">Velvet domain-containing protein</fullName>
    </recommendedName>
</protein>
<evidence type="ECO:0000313" key="8">
    <source>
        <dbReference type="EMBL" id="RSH83028.1"/>
    </source>
</evidence>
<dbReference type="InterPro" id="IPR037525">
    <property type="entry name" value="Velvet_dom"/>
</dbReference>
<comment type="caution">
    <text evidence="8">The sequence shown here is derived from an EMBL/GenBank/DDBJ whole genome shotgun (WGS) entry which is preliminary data.</text>
</comment>
<keyword evidence="2" id="KW-0749">Sporulation</keyword>
<evidence type="ECO:0000256" key="6">
    <source>
        <dbReference type="SAM" id="MobiDB-lite"/>
    </source>
</evidence>
<dbReference type="GO" id="GO:0005634">
    <property type="term" value="C:nucleus"/>
    <property type="evidence" value="ECO:0007669"/>
    <property type="project" value="UniProtKB-SubCell"/>
</dbReference>
<dbReference type="PANTHER" id="PTHR33572:SF18">
    <property type="entry name" value="SPORE DEVELOPMENT REGULATOR VOSA"/>
    <property type="match status" value="1"/>
</dbReference>
<evidence type="ECO:0000256" key="1">
    <source>
        <dbReference type="ARBA" id="ARBA00004123"/>
    </source>
</evidence>
<evidence type="ECO:0000259" key="7">
    <source>
        <dbReference type="PROSITE" id="PS51821"/>
    </source>
</evidence>
<evidence type="ECO:0000256" key="4">
    <source>
        <dbReference type="ARBA" id="ARBA00023163"/>
    </source>
</evidence>
<keyword evidence="3" id="KW-0805">Transcription regulation</keyword>
<dbReference type="InterPro" id="IPR038491">
    <property type="entry name" value="Velvet_dom_sf"/>
</dbReference>
<name>A0A427XVV6_9TREE</name>
<sequence length="294" mass="32236">MSGDGDEPAGHRSFPAKPPSFKLVVRQQPERARLCSFKEENETIDRRPVDPPPVVEVQSFDHDIQNPFKSTSYFVRVTIVCPHSIPAKSPTSSARYEAVKTPTGADAAAGEAIQTPERLRQLDGLPGALCIFAKLSVRVPGIFRLQFTLFETSPRGLIALATTVSDSFEVFSPKLFKGMRESTAFTRHLAAQGLKVKLRTDTAIGRQSDSRRKASSVASSLGPYARSRAQSSATQSPRIDIPLAVANNLNPPVKHNRSLEWKPTLCLKSPEVAEFPKESLAHAGPDLGMMAWYR</sequence>
<dbReference type="EMBL" id="RSCD01000025">
    <property type="protein sequence ID" value="RSH83028.1"/>
    <property type="molecule type" value="Genomic_DNA"/>
</dbReference>
<feature type="region of interest" description="Disordered" evidence="6">
    <location>
        <begin position="1"/>
        <end position="21"/>
    </location>
</feature>
<keyword evidence="5" id="KW-0539">Nucleus</keyword>
<evidence type="ECO:0000256" key="5">
    <source>
        <dbReference type="ARBA" id="ARBA00023242"/>
    </source>
</evidence>